<dbReference type="Pfam" id="PF14223">
    <property type="entry name" value="Retrotran_gag_2"/>
    <property type="match status" value="1"/>
</dbReference>
<dbReference type="AlphaFoldDB" id="A0A6L2LHT0"/>
<dbReference type="Pfam" id="PF08268">
    <property type="entry name" value="FBA_3"/>
    <property type="match status" value="1"/>
</dbReference>
<feature type="region of interest" description="Disordered" evidence="1">
    <location>
        <begin position="662"/>
        <end position="696"/>
    </location>
</feature>
<dbReference type="SMART" id="SM00256">
    <property type="entry name" value="FBOX"/>
    <property type="match status" value="1"/>
</dbReference>
<feature type="domain" description="F-box" evidence="2">
    <location>
        <begin position="4"/>
        <end position="44"/>
    </location>
</feature>
<dbReference type="SUPFAM" id="SSF81383">
    <property type="entry name" value="F-box domain"/>
    <property type="match status" value="1"/>
</dbReference>
<dbReference type="InterPro" id="IPR036047">
    <property type="entry name" value="F-box-like_dom_sf"/>
</dbReference>
<dbReference type="InterPro" id="IPR050796">
    <property type="entry name" value="SCF_F-box_component"/>
</dbReference>
<dbReference type="InterPro" id="IPR017451">
    <property type="entry name" value="F-box-assoc_interact_dom"/>
</dbReference>
<accession>A0A6L2LHT0</accession>
<dbReference type="PANTHER" id="PTHR31672:SF13">
    <property type="entry name" value="F-BOX PROTEIN CPR30-LIKE"/>
    <property type="match status" value="1"/>
</dbReference>
<reference evidence="3" key="1">
    <citation type="journal article" date="2019" name="Sci. Rep.">
        <title>Draft genome of Tanacetum cinerariifolium, the natural source of mosquito coil.</title>
        <authorList>
            <person name="Yamashiro T."/>
            <person name="Shiraishi A."/>
            <person name="Satake H."/>
            <person name="Nakayama K."/>
        </authorList>
    </citation>
    <scope>NUCLEOTIDE SEQUENCE</scope>
</reference>
<sequence length="811" mass="92111">MDRLPSNIILDIFTRVPVKYLARSRCVSKVWCKYIDDPYLVNIHDKRVVDEPTPILYHPSISHERICFHVIESKQSGTTHSVLGPIEGPFLEYFHKKPLSKYSIVRIEVRGSCNGLICLSQEEDNVITSLVTVHPLRKECYELPSLLMCFGNNLCRESCGLGFDDSTNTWKMVCVLLKEDAPPDKPGMGKKNLCTMVHVFGTNSWQEIPQVPSYPITGKAVFANGCLHWFASYSDTKTEDGGRPVIWFDVKKEEFGLIDPPKRMHDIRRKYSCLDQVVDLNGEVGYVCTNTMEFWLLNDKKLWMPHRRFEKEIVPDGLLIDVIGCWNKDGDILIKSIGGDPVVFIVFPAHMKMRPSISWEGDLLYGRRHGGCVLFNMLLPCLNHCHGGCSHRLYICSSEPHLSYFGGLFAILRKVNAGGLLMIFSRFRRKPTSNTRYPLPNKGSDYRRGEATNEKKENTSMAMIFHTFPQDVLIQVAQYPTAKEVWDLIKVKYLGADLVQKALLQTLRSELEKLRMKPNEKVLVRKLLNSVPKKFLPIVTTIEQYQYLDEMSFEEAVGRLTAFEERIKSQDMLEANDQYKLLLASSNKQSCGTGRGQVRVKELNARALSDVKNVVTSATLRGNPSDRNTVPHLRDDSDVFQKYSDHCGWGSRFECIIASRDSSHAGPSVSNQRKRTRQSSKITRASNETDTSKRVCRPEASTKGIAECCQTRRPLRLGGIHAEGSSSGHGRGRFTLRPDDILIFGLVEGKYACVDHRVLLSWGQATLKAASCEVRKHEKALIENQHVFIFFAFDTFSFFTLEVMKLHIDPP</sequence>
<dbReference type="Pfam" id="PF00646">
    <property type="entry name" value="F-box"/>
    <property type="match status" value="1"/>
</dbReference>
<evidence type="ECO:0000259" key="2">
    <source>
        <dbReference type="SMART" id="SM00256"/>
    </source>
</evidence>
<dbReference type="PANTHER" id="PTHR31672">
    <property type="entry name" value="BNACNNG10540D PROTEIN"/>
    <property type="match status" value="1"/>
</dbReference>
<evidence type="ECO:0000256" key="1">
    <source>
        <dbReference type="SAM" id="MobiDB-lite"/>
    </source>
</evidence>
<comment type="caution">
    <text evidence="3">The sequence shown here is derived from an EMBL/GenBank/DDBJ whole genome shotgun (WGS) entry which is preliminary data.</text>
</comment>
<feature type="compositionally biased region" description="Basic and acidic residues" evidence="1">
    <location>
        <begin position="444"/>
        <end position="455"/>
    </location>
</feature>
<feature type="region of interest" description="Disordered" evidence="1">
    <location>
        <begin position="435"/>
        <end position="455"/>
    </location>
</feature>
<dbReference type="NCBIfam" id="TIGR01640">
    <property type="entry name" value="F_box_assoc_1"/>
    <property type="match status" value="1"/>
</dbReference>
<evidence type="ECO:0000313" key="3">
    <source>
        <dbReference type="EMBL" id="GEU61361.1"/>
    </source>
</evidence>
<feature type="compositionally biased region" description="Polar residues" evidence="1">
    <location>
        <begin position="679"/>
        <end position="689"/>
    </location>
</feature>
<dbReference type="Gene3D" id="1.20.1280.50">
    <property type="match status" value="1"/>
</dbReference>
<proteinExistence type="predicted"/>
<dbReference type="InterPro" id="IPR013187">
    <property type="entry name" value="F-box-assoc_dom_typ3"/>
</dbReference>
<dbReference type="EMBL" id="BKCJ010004491">
    <property type="protein sequence ID" value="GEU61361.1"/>
    <property type="molecule type" value="Genomic_DNA"/>
</dbReference>
<name>A0A6L2LHT0_TANCI</name>
<dbReference type="InterPro" id="IPR001810">
    <property type="entry name" value="F-box_dom"/>
</dbReference>
<organism evidence="3">
    <name type="scientific">Tanacetum cinerariifolium</name>
    <name type="common">Dalmatian daisy</name>
    <name type="synonym">Chrysanthemum cinerariifolium</name>
    <dbReference type="NCBI Taxonomy" id="118510"/>
    <lineage>
        <taxon>Eukaryota</taxon>
        <taxon>Viridiplantae</taxon>
        <taxon>Streptophyta</taxon>
        <taxon>Embryophyta</taxon>
        <taxon>Tracheophyta</taxon>
        <taxon>Spermatophyta</taxon>
        <taxon>Magnoliopsida</taxon>
        <taxon>eudicotyledons</taxon>
        <taxon>Gunneridae</taxon>
        <taxon>Pentapetalae</taxon>
        <taxon>asterids</taxon>
        <taxon>campanulids</taxon>
        <taxon>Asterales</taxon>
        <taxon>Asteraceae</taxon>
        <taxon>Asteroideae</taxon>
        <taxon>Anthemideae</taxon>
        <taxon>Anthemidinae</taxon>
        <taxon>Tanacetum</taxon>
    </lineage>
</organism>
<protein>
    <recommendedName>
        <fullName evidence="2">F-box domain-containing protein</fullName>
    </recommendedName>
</protein>
<gene>
    <name evidence="3" type="ORF">Tci_033339</name>
</gene>